<gene>
    <name evidence="3" type="ORF">PS467_15080</name>
</gene>
<feature type="compositionally biased region" description="Gly residues" evidence="1">
    <location>
        <begin position="12"/>
        <end position="21"/>
    </location>
</feature>
<name>A0ABY9UVG1_9ACTN</name>
<evidence type="ECO:0000313" key="3">
    <source>
        <dbReference type="EMBL" id="WNE96557.1"/>
    </source>
</evidence>
<reference evidence="3 4" key="1">
    <citation type="submission" date="2023-02" db="EMBL/GenBank/DDBJ databases">
        <title>Streptomyces sp. SCA4-21 with antifungal activity against Fusarium oxysporum f. sp. cubense, Streptomyces sp. SCA2-17 with antifungal activity against Fusarium oxysporum f. sp. cubense.</title>
        <authorList>
            <person name="Qi D."/>
        </authorList>
    </citation>
    <scope>NUCLEOTIDE SEQUENCE [LARGE SCALE GENOMIC DNA]</scope>
    <source>
        <strain evidence="3 4">SCA4-21</strain>
    </source>
</reference>
<feature type="transmembrane region" description="Helical" evidence="2">
    <location>
        <begin position="128"/>
        <end position="149"/>
    </location>
</feature>
<organism evidence="3 4">
    <name type="scientific">Streptomyces luomodiensis</name>
    <dbReference type="NCBI Taxonomy" id="3026192"/>
    <lineage>
        <taxon>Bacteria</taxon>
        <taxon>Bacillati</taxon>
        <taxon>Actinomycetota</taxon>
        <taxon>Actinomycetes</taxon>
        <taxon>Kitasatosporales</taxon>
        <taxon>Streptomycetaceae</taxon>
        <taxon>Streptomyces</taxon>
    </lineage>
</organism>
<keyword evidence="2" id="KW-0472">Membrane</keyword>
<proteinExistence type="predicted"/>
<keyword evidence="2" id="KW-0812">Transmembrane</keyword>
<feature type="compositionally biased region" description="Low complexity" evidence="1">
    <location>
        <begin position="32"/>
        <end position="42"/>
    </location>
</feature>
<evidence type="ECO:0000256" key="2">
    <source>
        <dbReference type="SAM" id="Phobius"/>
    </source>
</evidence>
<dbReference type="EMBL" id="CP117522">
    <property type="protein sequence ID" value="WNE96557.1"/>
    <property type="molecule type" value="Genomic_DNA"/>
</dbReference>
<evidence type="ECO:0000313" key="4">
    <source>
        <dbReference type="Proteomes" id="UP001305606"/>
    </source>
</evidence>
<feature type="region of interest" description="Disordered" evidence="1">
    <location>
        <begin position="1"/>
        <end position="124"/>
    </location>
</feature>
<feature type="compositionally biased region" description="Gly residues" evidence="1">
    <location>
        <begin position="43"/>
        <end position="60"/>
    </location>
</feature>
<keyword evidence="4" id="KW-1185">Reference proteome</keyword>
<dbReference type="RefSeq" id="WP_311035710.1">
    <property type="nucleotide sequence ID" value="NZ_CP117522.1"/>
</dbReference>
<evidence type="ECO:0000256" key="1">
    <source>
        <dbReference type="SAM" id="MobiDB-lite"/>
    </source>
</evidence>
<protein>
    <submittedName>
        <fullName evidence="3">Uncharacterized protein</fullName>
    </submittedName>
</protein>
<feature type="compositionally biased region" description="Low complexity" evidence="1">
    <location>
        <begin position="83"/>
        <end position="100"/>
    </location>
</feature>
<sequence>MSHQQPPPQPGPYGGQPGPYGAGQPPVPNPYAQSPAPGYGQPPQGGYGYPGTYGQSGGYGQPQQPANPYGQPPQQGPAPQQPANPYGQSPQQGPAPQQGPGYYGGPQAPPPAPGPRAGSGGAGKGRKVALAVGAVVVVGALGAGAYALFGGSGGPYKLTTPKTVAADYQRQGSGTDDSDLSAAGKKDLQQVPVVKDPHLVAADYQTSGKEMLKFTGVWGEVTDPERGADLALAVIVKTLQDNGTAQAKGSPQAFSPDGFDGDVLKCQSMKFTSDQGSMEAPACVWGDKDTLGVTVMADPAAAVLGGGMSLKDAAEITAKVREDARVEIDG</sequence>
<accession>A0ABY9UVG1</accession>
<feature type="compositionally biased region" description="Pro residues" evidence="1">
    <location>
        <begin position="70"/>
        <end position="82"/>
    </location>
</feature>
<dbReference type="Proteomes" id="UP001305606">
    <property type="component" value="Chromosome"/>
</dbReference>
<feature type="compositionally biased region" description="Pro residues" evidence="1">
    <location>
        <begin position="1"/>
        <end position="11"/>
    </location>
</feature>
<keyword evidence="2" id="KW-1133">Transmembrane helix</keyword>